<accession>A0A6T8RJC4</accession>
<protein>
    <submittedName>
        <fullName evidence="3">Uncharacterized protein</fullName>
    </submittedName>
</protein>
<dbReference type="EMBL" id="HBEG01004509">
    <property type="protein sequence ID" value="CAD8346940.1"/>
    <property type="molecule type" value="Transcribed_RNA"/>
</dbReference>
<feature type="region of interest" description="Disordered" evidence="2">
    <location>
        <begin position="348"/>
        <end position="368"/>
    </location>
</feature>
<sequence length="418" mass="44332">MDDILTKHQDNLSRTSSTVEDLNDQVTTLACSCREHKDEMLHAHGTVKALSDRLIALDSNVREGQTELMETIGSIRSLSDQVTVHEDSLQKHKSELLESSRSMRSLAEQVAALEASTQQRLLQQPAGTAADPVAGRLLRGPLGQQLAALREQLEAEGAQGGLEDSEEGCAEELPLPAEVGQALERMQETCLRASQAVAAAAERELTALQQGADAVSAAVAPVAGVAEDFLVEQRLVLAAATPGCDEALQRQLQVYTERMTAQVLEKLEGMQSFQHELMEAKAMIGRLAEQVAAVEARTQGEAVPCEQRAGMGSMGASLCRSNQAGCGVPQELAALRALLREEQGWLEQPATAGGGGAGGGPAEDEAEHAEPVDNALLRLQAACLQAAEGIAAAARRELTELQLAKSSCLDAHVEEEGE</sequence>
<reference evidence="3" key="1">
    <citation type="submission" date="2021-01" db="EMBL/GenBank/DDBJ databases">
        <authorList>
            <person name="Corre E."/>
            <person name="Pelletier E."/>
            <person name="Niang G."/>
            <person name="Scheremetjew M."/>
            <person name="Finn R."/>
            <person name="Kale V."/>
            <person name="Holt S."/>
            <person name="Cochrane G."/>
            <person name="Meng A."/>
            <person name="Brown T."/>
            <person name="Cohen L."/>
        </authorList>
    </citation>
    <scope>NUCLEOTIDE SEQUENCE</scope>
    <source>
        <strain evidence="3">Pbaha01</strain>
    </source>
</reference>
<keyword evidence="1" id="KW-0175">Coiled coil</keyword>
<evidence type="ECO:0000256" key="2">
    <source>
        <dbReference type="SAM" id="MobiDB-lite"/>
    </source>
</evidence>
<feature type="coiled-coil region" evidence="1">
    <location>
        <begin position="270"/>
        <end position="297"/>
    </location>
</feature>
<name>A0A6T8RJC4_9DINO</name>
<evidence type="ECO:0000313" key="4">
    <source>
        <dbReference type="EMBL" id="CAD8346940.1"/>
    </source>
</evidence>
<organism evidence="3">
    <name type="scientific">Pyrodinium bahamense</name>
    <dbReference type="NCBI Taxonomy" id="73915"/>
    <lineage>
        <taxon>Eukaryota</taxon>
        <taxon>Sar</taxon>
        <taxon>Alveolata</taxon>
        <taxon>Dinophyceae</taxon>
        <taxon>Gonyaulacales</taxon>
        <taxon>Pyrocystaceae</taxon>
        <taxon>Pyrodinium</taxon>
    </lineage>
</organism>
<feature type="compositionally biased region" description="Gly residues" evidence="2">
    <location>
        <begin position="352"/>
        <end position="361"/>
    </location>
</feature>
<evidence type="ECO:0000313" key="3">
    <source>
        <dbReference type="EMBL" id="CAD8346939.1"/>
    </source>
</evidence>
<gene>
    <name evidence="3" type="ORF">PBAH0796_LOCUS2677</name>
    <name evidence="4" type="ORF">PBAH0796_LOCUS2678</name>
</gene>
<evidence type="ECO:0000256" key="1">
    <source>
        <dbReference type="SAM" id="Coils"/>
    </source>
</evidence>
<proteinExistence type="predicted"/>
<dbReference type="AlphaFoldDB" id="A0A6T8RJC4"/>
<dbReference type="EMBL" id="HBEG01004508">
    <property type="protein sequence ID" value="CAD8346939.1"/>
    <property type="molecule type" value="Transcribed_RNA"/>
</dbReference>